<sequence length="1301" mass="143117">MTRNTEVRIKDLTYQVVRRGGTSSEPTVGDMFMKVGGALMCLPLLNVLAHGPSKPVTRTVVRGCSGIFKPGTLTLVIGPPGCGKSSLLKLLAGQIKKDKSHKISGDILYNGQRASKAKNAPFQLPKVAAYVQQTDRHVALMTVQETMVFAFDCMEGGKHAAAMAGSEPLTPEQKELLDEPLTPEQKELLEWMDKKHGKVRSLLNVLGLANAKDTIVGDVLTRGVSGGERRRVTLGEMLAGSQDVYLMDSISNGLDSSTTYDIVSTMKKASRTFGGTIVVALLQPQPEVYALFDQVVVMADGGRIIYQGEQKGVLPYFESIGFKCPPRKDEADFVVEVTAENGTLYADQTEAGRVLPRTAQDFEDTWRASDGYKALMQELETPPNKDHQWRPNQAKLYAGTWLYHFKVCAGKHFSLFQRDTAYIRTQLLTAAMMSLVMGSIFFDLPADAINSKFGMMFFSLLFLSLNGMAQVPVAIENRHVFYKQHQQGFYPASADVAAQVCVQALQGIGETTLFAPILYFMVHLERTAQNFFVFYAMILVLNLNMAAYFRLVAAIMPNFSIAQSFAGVTLVFIVLFCGFLVPEPDIVPVFIWIYWINPISWAFRTLVLNEFLSPFYKDTCSVEVPAGTTCPLSLSDAVLGSYGFKTESAWIVGGIIFVLGLWVLTVASIAITLTYLCWDASDSAPIVEEELQLEEAGPADSSHSMAAVSAAARPHPSGDGMLELLNDITGYAKPGTLTALMGSSGAGKTTLLDVLAGRKTGGEITGAFTLNGHPKEKKAFARIAAYVEQVDVHSPVVTVREAVEFSATMRLEEADFPKAKRQELVDSILQILELDPIQGRLIGSEATGGLSGEQRKRTTIAVELASNPSLIFLDEPTTGLDARSAQVVLRAIRKVASTGRAVICTIHQPSTYLFEMFDSLLLLKKGGEVVYFGELGVHSSALIAHISAVPGTAPIAPRANPATWMLEQIGAGTSSHANPQMYADWYKNGQLKRSVVAEVERLQRPELGTSPLKFSGKYAASMNTQRVALIKRAYAQYWRSPNYNFARSFSAVIQALVFASSFVNSNPETVAQLTSVFGVIFMACNFVGIMNYQTSIPFTAMERAVFYREQASNMYAVQPFSLGHFLAEIPYLIFNTLLSTTIFYFMANLAPEAAKFFWFWFFFFLNTSAMTFLGHAMTVLLPTVKAAQSFGGVINSFFAVFGGFLISPALIPDYWIWAYYLSPLHYAIEGLLVTQFHSDDSEIVALDGTSTITVSAYLTQFFGGKYTYAHRGYDVMALLLFIIAFRLLFFYASTYVRHEKR</sequence>
<dbReference type="GO" id="GO:0005524">
    <property type="term" value="F:ATP binding"/>
    <property type="evidence" value="ECO:0007669"/>
    <property type="project" value="UniProtKB-KW"/>
</dbReference>
<feature type="transmembrane region" description="Helical" evidence="10">
    <location>
        <begin position="1156"/>
        <end position="1181"/>
    </location>
</feature>
<dbReference type="CDD" id="cd03232">
    <property type="entry name" value="ABCG_PDR_domain2"/>
    <property type="match status" value="1"/>
</dbReference>
<dbReference type="Gene3D" id="3.40.50.300">
    <property type="entry name" value="P-loop containing nucleotide triphosphate hydrolases"/>
    <property type="match status" value="2"/>
</dbReference>
<feature type="transmembrane region" description="Helical" evidence="10">
    <location>
        <begin position="561"/>
        <end position="582"/>
    </location>
</feature>
<evidence type="ECO:0000256" key="1">
    <source>
        <dbReference type="ARBA" id="ARBA00004141"/>
    </source>
</evidence>
<evidence type="ECO:0000256" key="9">
    <source>
        <dbReference type="ARBA" id="ARBA00023136"/>
    </source>
</evidence>
<dbReference type="SMART" id="SM00382">
    <property type="entry name" value="AAA"/>
    <property type="match status" value="2"/>
</dbReference>
<keyword evidence="5" id="KW-0677">Repeat</keyword>
<dbReference type="PANTHER" id="PTHR19241">
    <property type="entry name" value="ATP-BINDING CASSETTE TRANSPORTER"/>
    <property type="match status" value="1"/>
</dbReference>
<accession>A0A835ZIR5</accession>
<evidence type="ECO:0000259" key="11">
    <source>
        <dbReference type="PROSITE" id="PS50893"/>
    </source>
</evidence>
<dbReference type="GO" id="GO:0140359">
    <property type="term" value="F:ABC-type transporter activity"/>
    <property type="evidence" value="ECO:0007669"/>
    <property type="project" value="InterPro"/>
</dbReference>
<dbReference type="OrthoDB" id="66620at2759"/>
<dbReference type="GO" id="GO:0016887">
    <property type="term" value="F:ATP hydrolysis activity"/>
    <property type="evidence" value="ECO:0007669"/>
    <property type="project" value="InterPro"/>
</dbReference>
<comment type="similarity">
    <text evidence="2">Belongs to the ABC transporter superfamily. ABCG family. PDR (TC 3.A.1.205) subfamily.</text>
</comment>
<dbReference type="InterPro" id="IPR034003">
    <property type="entry name" value="ABCG_PDR_2"/>
</dbReference>
<dbReference type="InterPro" id="IPR027417">
    <property type="entry name" value="P-loop_NTPase"/>
</dbReference>
<evidence type="ECO:0000313" key="13">
    <source>
        <dbReference type="Proteomes" id="UP000664859"/>
    </source>
</evidence>
<feature type="transmembrane region" description="Helical" evidence="10">
    <location>
        <begin position="589"/>
        <end position="607"/>
    </location>
</feature>
<dbReference type="GO" id="GO:0016020">
    <property type="term" value="C:membrane"/>
    <property type="evidence" value="ECO:0007669"/>
    <property type="project" value="UniProtKB-SubCell"/>
</dbReference>
<dbReference type="InterPro" id="IPR003439">
    <property type="entry name" value="ABC_transporter-like_ATP-bd"/>
</dbReference>
<feature type="transmembrane region" description="Helical" evidence="10">
    <location>
        <begin position="421"/>
        <end position="442"/>
    </location>
</feature>
<dbReference type="InterPro" id="IPR017871">
    <property type="entry name" value="ABC_transporter-like_CS"/>
</dbReference>
<evidence type="ECO:0000256" key="10">
    <source>
        <dbReference type="SAM" id="Phobius"/>
    </source>
</evidence>
<feature type="transmembrane region" description="Helical" evidence="10">
    <location>
        <begin position="1193"/>
        <end position="1211"/>
    </location>
</feature>
<evidence type="ECO:0000256" key="6">
    <source>
        <dbReference type="ARBA" id="ARBA00022741"/>
    </source>
</evidence>
<dbReference type="PROSITE" id="PS00211">
    <property type="entry name" value="ABC_TRANSPORTER_1"/>
    <property type="match status" value="1"/>
</dbReference>
<evidence type="ECO:0000256" key="4">
    <source>
        <dbReference type="ARBA" id="ARBA00022692"/>
    </source>
</evidence>
<dbReference type="InterPro" id="IPR013525">
    <property type="entry name" value="ABC2_TM"/>
</dbReference>
<feature type="transmembrane region" description="Helical" evidence="10">
    <location>
        <begin position="1069"/>
        <end position="1092"/>
    </location>
</feature>
<dbReference type="Pfam" id="PF00005">
    <property type="entry name" value="ABC_tran"/>
    <property type="match status" value="2"/>
</dbReference>
<feature type="transmembrane region" description="Helical" evidence="10">
    <location>
        <begin position="1045"/>
        <end position="1063"/>
    </location>
</feature>
<dbReference type="InterPro" id="IPR043926">
    <property type="entry name" value="ABCG_dom"/>
</dbReference>
<keyword evidence="7" id="KW-0067">ATP-binding</keyword>
<dbReference type="InterPro" id="IPR003593">
    <property type="entry name" value="AAA+_ATPase"/>
</dbReference>
<protein>
    <submittedName>
        <fullName evidence="12">ABC-2 type transporter-domain-containing protein</fullName>
    </submittedName>
</protein>
<comment type="caution">
    <text evidence="12">The sequence shown here is derived from an EMBL/GenBank/DDBJ whole genome shotgun (WGS) entry which is preliminary data.</text>
</comment>
<feature type="transmembrane region" description="Helical" evidence="10">
    <location>
        <begin position="1275"/>
        <end position="1296"/>
    </location>
</feature>
<keyword evidence="6" id="KW-0547">Nucleotide-binding</keyword>
<evidence type="ECO:0000313" key="12">
    <source>
        <dbReference type="EMBL" id="KAG5191975.1"/>
    </source>
</evidence>
<feature type="transmembrane region" description="Helical" evidence="10">
    <location>
        <begin position="1129"/>
        <end position="1150"/>
    </location>
</feature>
<evidence type="ECO:0000256" key="2">
    <source>
        <dbReference type="ARBA" id="ARBA00006012"/>
    </source>
</evidence>
<dbReference type="PROSITE" id="PS50893">
    <property type="entry name" value="ABC_TRANSPORTER_2"/>
    <property type="match status" value="2"/>
</dbReference>
<gene>
    <name evidence="12" type="ORF">JKP88DRAFT_269300</name>
</gene>
<proteinExistence type="inferred from homology"/>
<evidence type="ECO:0000256" key="7">
    <source>
        <dbReference type="ARBA" id="ARBA00022840"/>
    </source>
</evidence>
<dbReference type="SUPFAM" id="SSF52540">
    <property type="entry name" value="P-loop containing nucleoside triphosphate hydrolases"/>
    <property type="match status" value="2"/>
</dbReference>
<keyword evidence="8 10" id="KW-1133">Transmembrane helix</keyword>
<reference evidence="12" key="1">
    <citation type="submission" date="2021-02" db="EMBL/GenBank/DDBJ databases">
        <title>First Annotated Genome of the Yellow-green Alga Tribonema minus.</title>
        <authorList>
            <person name="Mahan K.M."/>
        </authorList>
    </citation>
    <scope>NUCLEOTIDE SEQUENCE</scope>
    <source>
        <strain evidence="12">UTEX B ZZ1240</strain>
    </source>
</reference>
<organism evidence="12 13">
    <name type="scientific">Tribonema minus</name>
    <dbReference type="NCBI Taxonomy" id="303371"/>
    <lineage>
        <taxon>Eukaryota</taxon>
        <taxon>Sar</taxon>
        <taxon>Stramenopiles</taxon>
        <taxon>Ochrophyta</taxon>
        <taxon>PX clade</taxon>
        <taxon>Xanthophyceae</taxon>
        <taxon>Tribonematales</taxon>
        <taxon>Tribonemataceae</taxon>
        <taxon>Tribonema</taxon>
    </lineage>
</organism>
<feature type="transmembrane region" description="Helical" evidence="10">
    <location>
        <begin position="454"/>
        <end position="475"/>
    </location>
</feature>
<name>A0A835ZIR5_9STRA</name>
<evidence type="ECO:0000256" key="5">
    <source>
        <dbReference type="ARBA" id="ARBA00022737"/>
    </source>
</evidence>
<evidence type="ECO:0000256" key="3">
    <source>
        <dbReference type="ARBA" id="ARBA00022448"/>
    </source>
</evidence>
<feature type="transmembrane region" description="Helical" evidence="10">
    <location>
        <begin position="531"/>
        <end position="549"/>
    </location>
</feature>
<keyword evidence="13" id="KW-1185">Reference proteome</keyword>
<evidence type="ECO:0000256" key="8">
    <source>
        <dbReference type="ARBA" id="ARBA00022989"/>
    </source>
</evidence>
<keyword evidence="4 10" id="KW-0812">Transmembrane</keyword>
<dbReference type="Pfam" id="PF01061">
    <property type="entry name" value="ABC2_membrane"/>
    <property type="match status" value="2"/>
</dbReference>
<dbReference type="Proteomes" id="UP000664859">
    <property type="component" value="Unassembled WGS sequence"/>
</dbReference>
<keyword evidence="9 10" id="KW-0472">Membrane</keyword>
<dbReference type="EMBL" id="JAFCMP010000013">
    <property type="protein sequence ID" value="KAG5191975.1"/>
    <property type="molecule type" value="Genomic_DNA"/>
</dbReference>
<feature type="transmembrane region" description="Helical" evidence="10">
    <location>
        <begin position="649"/>
        <end position="676"/>
    </location>
</feature>
<dbReference type="Pfam" id="PF19055">
    <property type="entry name" value="ABC2_membrane_7"/>
    <property type="match status" value="2"/>
</dbReference>
<keyword evidence="3" id="KW-0813">Transport</keyword>
<feature type="domain" description="ABC transporter" evidence="11">
    <location>
        <begin position="691"/>
        <end position="950"/>
    </location>
</feature>
<feature type="domain" description="ABC transporter" evidence="11">
    <location>
        <begin position="42"/>
        <end position="326"/>
    </location>
</feature>
<comment type="subcellular location">
    <subcellularLocation>
        <location evidence="1">Membrane</location>
        <topology evidence="1">Multi-pass membrane protein</topology>
    </subcellularLocation>
</comment>
<dbReference type="FunFam" id="3.40.50.300:FF:000532">
    <property type="entry name" value="ABC transporter G family member 34"/>
    <property type="match status" value="1"/>
</dbReference>